<accession>A0A0M2NSB8</accession>
<dbReference type="InterPro" id="IPR006326">
    <property type="entry name" value="UDPGT_MGT-like"/>
</dbReference>
<dbReference type="NCBIfam" id="TIGR01426">
    <property type="entry name" value="MGT"/>
    <property type="match status" value="1"/>
</dbReference>
<dbReference type="Gene3D" id="3.40.50.2000">
    <property type="entry name" value="Glycogen Phosphorylase B"/>
    <property type="match status" value="2"/>
</dbReference>
<evidence type="ECO:0000313" key="4">
    <source>
        <dbReference type="EMBL" id="KKI62927.1"/>
    </source>
</evidence>
<dbReference type="PANTHER" id="PTHR48043">
    <property type="entry name" value="EG:EG0003.4 PROTEIN-RELATED"/>
    <property type="match status" value="1"/>
</dbReference>
<dbReference type="GO" id="GO:0008194">
    <property type="term" value="F:UDP-glycosyltransferase activity"/>
    <property type="evidence" value="ECO:0007669"/>
    <property type="project" value="InterPro"/>
</dbReference>
<dbReference type="RefSeq" id="WP_019468528.1">
    <property type="nucleotide sequence ID" value="NZ_LAKJ01000026.1"/>
</dbReference>
<dbReference type="AlphaFoldDB" id="A0A0M2NSB8"/>
<dbReference type="SUPFAM" id="SSF53756">
    <property type="entry name" value="UDP-Glycosyltransferase/glycogen phosphorylase"/>
    <property type="match status" value="1"/>
</dbReference>
<dbReference type="InterPro" id="IPR002213">
    <property type="entry name" value="UDP_glucos_trans"/>
</dbReference>
<evidence type="ECO:0000256" key="2">
    <source>
        <dbReference type="ARBA" id="ARBA00022676"/>
    </source>
</evidence>
<dbReference type="Proteomes" id="UP000034455">
    <property type="component" value="Unassembled WGS sequence"/>
</dbReference>
<gene>
    <name evidence="4" type="ORF">UF66_1569</name>
</gene>
<sequence length="406" mass="45843">MAKILFVNPGSAGHVNSTIAVVKALVDRGEEVVYYASDIYKDKLKDTGAEIRTLPTEAIMTAFTDHENHHLFNVINGLLKTVDIIVPQILRETENEHFDYMIHDSMFSCGYILAQKLNLPSISSVSSFAHTKTSFETFINHLTSTVSKEEIQHADETFNNLKAHVESTYDVTIPSRFEVMNNPGNINITYVMKGFQVGYDAFDPEYYKFVGPSILEPKDSGFMDNIDTTRPVVYISLGTVFNQNIEFFNLCFEAFANIDASFVVSIGHDNQLEDFNAIPSNFTVAHVVPQTELLQHTSLFLTHAGMNSTNEAMLMEVPMLAFPQSADQPVVARQIEKLLVGRQLQLENITSRELKQIVLDMLDDIPNYQRNIRKVKSIQSSNKTGYQLAVDHILNFRDQYVTHSNI</sequence>
<protein>
    <submittedName>
        <fullName evidence="4">Putative glycosyltransferase</fullName>
    </submittedName>
</protein>
<dbReference type="PATRIC" id="fig|74704.6.peg.1610"/>
<dbReference type="EMBL" id="LAKJ01000026">
    <property type="protein sequence ID" value="KKI62927.1"/>
    <property type="molecule type" value="Genomic_DNA"/>
</dbReference>
<comment type="caution">
    <text evidence="4">The sequence shown here is derived from an EMBL/GenBank/DDBJ whole genome shotgun (WGS) entry which is preliminary data.</text>
</comment>
<dbReference type="GO" id="GO:0016758">
    <property type="term" value="F:hexosyltransferase activity"/>
    <property type="evidence" value="ECO:0007669"/>
    <property type="project" value="InterPro"/>
</dbReference>
<keyword evidence="3 4" id="KW-0808">Transferase</keyword>
<dbReference type="Pfam" id="PF00201">
    <property type="entry name" value="UDPGT"/>
    <property type="match status" value="1"/>
</dbReference>
<dbReference type="InterPro" id="IPR050271">
    <property type="entry name" value="UDP-glycosyltransferase"/>
</dbReference>
<dbReference type="FunFam" id="3.40.50.2000:FF:000072">
    <property type="entry name" value="Glycosyl transferase"/>
    <property type="match status" value="1"/>
</dbReference>
<reference evidence="4 5" key="1">
    <citation type="submission" date="2015-03" db="EMBL/GenBank/DDBJ databases">
        <title>Genome Assembly of Staphylococcus cohnii subsp. cohnii strain G22B2.</title>
        <authorList>
            <person name="Nair G."/>
            <person name="Kaur G."/>
            <person name="Khatri I."/>
            <person name="Singh N.K."/>
            <person name="Sathyabama S."/>
            <person name="Maurya S.K."/>
            <person name="Subramanian S."/>
            <person name="Agrewala J.N."/>
            <person name="Mayilraj S."/>
        </authorList>
    </citation>
    <scope>NUCLEOTIDE SEQUENCE [LARGE SCALE GENOMIC DNA]</scope>
    <source>
        <strain evidence="4 5">G22B2</strain>
    </source>
</reference>
<proteinExistence type="inferred from homology"/>
<evidence type="ECO:0000256" key="3">
    <source>
        <dbReference type="ARBA" id="ARBA00022679"/>
    </source>
</evidence>
<organism evidence="4 5">
    <name type="scientific">Staphylococcus cohnii subsp. cohnii</name>
    <dbReference type="NCBI Taxonomy" id="74704"/>
    <lineage>
        <taxon>Bacteria</taxon>
        <taxon>Bacillati</taxon>
        <taxon>Bacillota</taxon>
        <taxon>Bacilli</taxon>
        <taxon>Bacillales</taxon>
        <taxon>Staphylococcaceae</taxon>
        <taxon>Staphylococcus</taxon>
        <taxon>Staphylococcus cohnii species complex</taxon>
    </lineage>
</organism>
<dbReference type="CDD" id="cd03784">
    <property type="entry name" value="GT1_Gtf-like"/>
    <property type="match status" value="1"/>
</dbReference>
<comment type="similarity">
    <text evidence="1">Belongs to the UDP-glycosyltransferase family.</text>
</comment>
<evidence type="ECO:0000313" key="5">
    <source>
        <dbReference type="Proteomes" id="UP000034455"/>
    </source>
</evidence>
<evidence type="ECO:0000256" key="1">
    <source>
        <dbReference type="ARBA" id="ARBA00009995"/>
    </source>
</evidence>
<dbReference type="PANTHER" id="PTHR48043:SF145">
    <property type="entry name" value="FI06409P-RELATED"/>
    <property type="match status" value="1"/>
</dbReference>
<keyword evidence="2" id="KW-0328">Glycosyltransferase</keyword>
<name>A0A0M2NSB8_STACC</name>